<evidence type="ECO:0000313" key="4">
    <source>
        <dbReference type="EMBL" id="MBW70807.1"/>
    </source>
</evidence>
<proteinExistence type="predicted"/>
<dbReference type="SMART" id="SM00028">
    <property type="entry name" value="TPR"/>
    <property type="match status" value="11"/>
</dbReference>
<name>A0A2M4CZT0_ANODA</name>
<evidence type="ECO:0000256" key="2">
    <source>
        <dbReference type="ARBA" id="ARBA00022803"/>
    </source>
</evidence>
<protein>
    <submittedName>
        <fullName evidence="4">Putative tpr repeat-containing protein</fullName>
    </submittedName>
</protein>
<dbReference type="InterPro" id="IPR013105">
    <property type="entry name" value="TPR_2"/>
</dbReference>
<dbReference type="Pfam" id="PF07719">
    <property type="entry name" value="TPR_2"/>
    <property type="match status" value="1"/>
</dbReference>
<dbReference type="PANTHER" id="PTHR15704:SF7">
    <property type="entry name" value="SUPERKILLER COMPLEX PROTEIN 3"/>
    <property type="match status" value="1"/>
</dbReference>
<dbReference type="SUPFAM" id="SSF48452">
    <property type="entry name" value="TPR-like"/>
    <property type="match status" value="5"/>
</dbReference>
<feature type="repeat" description="TPR" evidence="3">
    <location>
        <begin position="557"/>
        <end position="590"/>
    </location>
</feature>
<evidence type="ECO:0000256" key="1">
    <source>
        <dbReference type="ARBA" id="ARBA00022737"/>
    </source>
</evidence>
<sequence length="1266" mass="143000">MSSKEAKALLKDAREAIKNKKFSEAIKLCNKVLKEQNDNYMALLLLGAAYQDSDKKEAAGYLKRAVACTDEPTVALQGLSNCADDTELPGVCEKLLSLTPDKYAELHAKLYGVASRGSALGPTLRVFEKELDQSDKNRQQSAFELLGKIAAQNPDLEKTEADLVACVLEREINNNQDIYQHDKFRRFLKLLHSEKRYERVASISAAMHERFSNDVYPLEWICKLYTEKIVPRERLKELLPHAVEVYVDRALAIAPDSALVLLTKGKLLFAAGRIAEAEVVLKRANDQKPLWVACMELLAEIYFRQKAYGLAEALYRNLNMTNLNYAIALVNDGSLEKLREADECFAKLQAATISDRSEDLLFYWCKTKLLLSDRSGADEKLTALKTINGIESDKIDYLCAVRAKADGNDEEAVRLLSVHETSSCCQLELSTILGNMSGREEESFYAALRATKLDPDNAECFYRLGKLYLQRGDKLRARKCLEKSVRLNPAARNAVIQLSELYRRDGEWDSNAALLSSSGTGAAWAQLLLGLHHLDRQEYDEAIGAFRTVLRFEVDNSTAWEGLADAYLGRGSYTSAMKVYGKITERDPDNPYPLLQLANIKNSLKLHKEGLALFEQLLARHENYFPAIKGIADSHLGLCFYRRSQRMLGRSRDHAQSCVDYLTKAIKIKPNFVCLWHQLAKVLDTIACFPKVYSYLQLEAGLAGLNDNQQRLTLRRGKLAELASRCYARLVKQDVENDALWYELASNYYRRAMAMNETEMLTAKDDRMKLLNSAYDMAKHSIVLNSARWQNWNLLGVICTTEEINDRALAQHSFIQAVEKERKVCAPAWSNLGVLYLSNGDLGLANKAFSRAQQCDPTFQNAWIGQAIIAECAGHPDEAMDLFRHCTQLGYHPESSLGYAHWVCMVMADESYRDNERYRFAIDAMHALVVSHDSISHHCADRGDEASVPALRFLGNISSRLGLWRTATDAYYRALATVSLGSLPADNTARDEILCDLGYCLMKQQRYPEAVKCYEDMRGDSSFTGSIGRAQAFFRATQYQQSYEEYEKALNYHAKTDLEKAYVLIAMSAMVYAFQGEADAKTILFQCITLPDPPIEALFSACALGLLHNDSMLTELVIKELRKYEDNATHGHNVVYLVSQFYWQNNLKNKCLAYLVSQVHRHPNRPKVWQILSIALLRKFHTPKNLRLASRVAQSALTLDLADRRSRTRAEDAARWLTVASEAVGQLDAKKHRILAQKAVHLDPTSREAWAAFRQVINPVDSWENL</sequence>
<accession>A0A2M4CZT0</accession>
<dbReference type="PANTHER" id="PTHR15704">
    <property type="entry name" value="SUPERKILLER 3 PROTEIN-RELATED"/>
    <property type="match status" value="1"/>
</dbReference>
<dbReference type="GO" id="GO:0006401">
    <property type="term" value="P:RNA catabolic process"/>
    <property type="evidence" value="ECO:0007669"/>
    <property type="project" value="InterPro"/>
</dbReference>
<reference evidence="4" key="1">
    <citation type="submission" date="2018-01" db="EMBL/GenBank/DDBJ databases">
        <title>An insight into the sialome of Amazonian anophelines.</title>
        <authorList>
            <person name="Ribeiro J.M."/>
            <person name="Scarpassa V."/>
            <person name="Calvo E."/>
        </authorList>
    </citation>
    <scope>NUCLEOTIDE SEQUENCE</scope>
</reference>
<dbReference type="InterPro" id="IPR011990">
    <property type="entry name" value="TPR-like_helical_dom_sf"/>
</dbReference>
<dbReference type="EMBL" id="GGFL01006629">
    <property type="protein sequence ID" value="MBW70807.1"/>
    <property type="molecule type" value="Transcribed_RNA"/>
</dbReference>
<dbReference type="Pfam" id="PF13432">
    <property type="entry name" value="TPR_16"/>
    <property type="match status" value="4"/>
</dbReference>
<keyword evidence="2 3" id="KW-0802">TPR repeat</keyword>
<feature type="repeat" description="TPR" evidence="3">
    <location>
        <begin position="458"/>
        <end position="491"/>
    </location>
</feature>
<dbReference type="Gene3D" id="1.25.40.10">
    <property type="entry name" value="Tetratricopeptide repeat domain"/>
    <property type="match status" value="6"/>
</dbReference>
<dbReference type="GO" id="GO:0055087">
    <property type="term" value="C:Ski complex"/>
    <property type="evidence" value="ECO:0007669"/>
    <property type="project" value="InterPro"/>
</dbReference>
<evidence type="ECO:0000256" key="3">
    <source>
        <dbReference type="PROSITE-ProRule" id="PRU00339"/>
    </source>
</evidence>
<dbReference type="VEuPathDB" id="VectorBase:ADAC007513"/>
<feature type="repeat" description="TPR" evidence="3">
    <location>
        <begin position="826"/>
        <end position="859"/>
    </location>
</feature>
<dbReference type="InterPro" id="IPR019734">
    <property type="entry name" value="TPR_rpt"/>
</dbReference>
<keyword evidence="1" id="KW-0677">Repeat</keyword>
<dbReference type="VEuPathDB" id="VectorBase:ADAR2_012009"/>
<organism evidence="4">
    <name type="scientific">Anopheles darlingi</name>
    <name type="common">Mosquito</name>
    <dbReference type="NCBI Taxonomy" id="43151"/>
    <lineage>
        <taxon>Eukaryota</taxon>
        <taxon>Metazoa</taxon>
        <taxon>Ecdysozoa</taxon>
        <taxon>Arthropoda</taxon>
        <taxon>Hexapoda</taxon>
        <taxon>Insecta</taxon>
        <taxon>Pterygota</taxon>
        <taxon>Neoptera</taxon>
        <taxon>Endopterygota</taxon>
        <taxon>Diptera</taxon>
        <taxon>Nematocera</taxon>
        <taxon>Culicoidea</taxon>
        <taxon>Culicidae</taxon>
        <taxon>Anophelinae</taxon>
        <taxon>Anopheles</taxon>
    </lineage>
</organism>
<dbReference type="PROSITE" id="PS50005">
    <property type="entry name" value="TPR"/>
    <property type="match status" value="4"/>
</dbReference>
<dbReference type="AlphaFoldDB" id="A0A2M4CZT0"/>
<feature type="repeat" description="TPR" evidence="3">
    <location>
        <begin position="523"/>
        <end position="556"/>
    </location>
</feature>
<dbReference type="InterPro" id="IPR039226">
    <property type="entry name" value="Ski3/TTC37"/>
</dbReference>